<organism evidence="2 3">
    <name type="scientific">Propionivibrio dicarboxylicus</name>
    <dbReference type="NCBI Taxonomy" id="83767"/>
    <lineage>
        <taxon>Bacteria</taxon>
        <taxon>Pseudomonadati</taxon>
        <taxon>Pseudomonadota</taxon>
        <taxon>Betaproteobacteria</taxon>
        <taxon>Rhodocyclales</taxon>
        <taxon>Rhodocyclaceae</taxon>
        <taxon>Propionivibrio</taxon>
    </lineage>
</organism>
<dbReference type="Gene3D" id="3.30.70.270">
    <property type="match status" value="1"/>
</dbReference>
<dbReference type="CDD" id="cd01949">
    <property type="entry name" value="GGDEF"/>
    <property type="match status" value="1"/>
</dbReference>
<dbReference type="SUPFAM" id="SSF55781">
    <property type="entry name" value="GAF domain-like"/>
    <property type="match status" value="1"/>
</dbReference>
<name>A0A1G8BX23_9RHOO</name>
<evidence type="ECO:0000313" key="3">
    <source>
        <dbReference type="Proteomes" id="UP000198607"/>
    </source>
</evidence>
<dbReference type="InterPro" id="IPR052163">
    <property type="entry name" value="DGC-Regulatory_Protein"/>
</dbReference>
<dbReference type="NCBIfam" id="TIGR00254">
    <property type="entry name" value="GGDEF"/>
    <property type="match status" value="1"/>
</dbReference>
<dbReference type="InterPro" id="IPR000160">
    <property type="entry name" value="GGDEF_dom"/>
</dbReference>
<reference evidence="2 3" key="1">
    <citation type="submission" date="2016-10" db="EMBL/GenBank/DDBJ databases">
        <authorList>
            <person name="de Groot N.N."/>
        </authorList>
    </citation>
    <scope>NUCLEOTIDE SEQUENCE [LARGE SCALE GENOMIC DNA]</scope>
    <source>
        <strain evidence="2 3">DSM 5885</strain>
    </source>
</reference>
<keyword evidence="3" id="KW-1185">Reference proteome</keyword>
<evidence type="ECO:0000259" key="1">
    <source>
        <dbReference type="PROSITE" id="PS50887"/>
    </source>
</evidence>
<protein>
    <submittedName>
        <fullName evidence="2">Diguanylate cyclase with GAF sensor</fullName>
    </submittedName>
</protein>
<gene>
    <name evidence="2" type="ORF">SAMN05660652_01617</name>
</gene>
<dbReference type="PROSITE" id="PS50887">
    <property type="entry name" value="GGDEF"/>
    <property type="match status" value="1"/>
</dbReference>
<dbReference type="SUPFAM" id="SSF55073">
    <property type="entry name" value="Nucleotide cyclase"/>
    <property type="match status" value="1"/>
</dbReference>
<dbReference type="InterPro" id="IPR029787">
    <property type="entry name" value="Nucleotide_cyclase"/>
</dbReference>
<dbReference type="EMBL" id="FNCY01000005">
    <property type="protein sequence ID" value="SDH37664.1"/>
    <property type="molecule type" value="Genomic_DNA"/>
</dbReference>
<dbReference type="Pfam" id="PF13185">
    <property type="entry name" value="GAF_2"/>
    <property type="match status" value="1"/>
</dbReference>
<dbReference type="InterPro" id="IPR043128">
    <property type="entry name" value="Rev_trsase/Diguanyl_cyclase"/>
</dbReference>
<dbReference type="InterPro" id="IPR003018">
    <property type="entry name" value="GAF"/>
</dbReference>
<dbReference type="Proteomes" id="UP000198607">
    <property type="component" value="Unassembled WGS sequence"/>
</dbReference>
<dbReference type="SMART" id="SM00267">
    <property type="entry name" value="GGDEF"/>
    <property type="match status" value="1"/>
</dbReference>
<dbReference type="PANTHER" id="PTHR46663">
    <property type="entry name" value="DIGUANYLATE CYCLASE DGCT-RELATED"/>
    <property type="match status" value="1"/>
</dbReference>
<dbReference type="OrthoDB" id="9813903at2"/>
<proteinExistence type="predicted"/>
<dbReference type="AlphaFoldDB" id="A0A1G8BX23"/>
<dbReference type="RefSeq" id="WP_091936366.1">
    <property type="nucleotide sequence ID" value="NZ_FNCY01000005.1"/>
</dbReference>
<evidence type="ECO:0000313" key="2">
    <source>
        <dbReference type="EMBL" id="SDH37664.1"/>
    </source>
</evidence>
<dbReference type="Pfam" id="PF00990">
    <property type="entry name" value="GGDEF"/>
    <property type="match status" value="1"/>
</dbReference>
<dbReference type="PANTHER" id="PTHR46663:SF2">
    <property type="entry name" value="GGDEF DOMAIN-CONTAINING PROTEIN"/>
    <property type="match status" value="1"/>
</dbReference>
<sequence length="331" mass="36708">MPTRAQLLDIIHFQSELARIGLDLGEVMTHVVDRVIAFTKAEGAAIELAEDGDMVYRATSGIAKKYLGLRLKQSDSISGQCVELGETLYCADSERDPRVNRRACRTIGLRSMVVVPLKYHERTVGILKAMSTRVSGFGRRDRALLELLSEVIGASIHFAVEFGGKDLFYKATHDGLTDLANRSLFMDRLRNVLTRCQRERGKAAVAVIDMDGLKQVNDTFGHRSGDAVIREFAARIKRVSRQSDTVARIGGDEFAMILTPIDLPVGPRVFLERFDRETAAPFFFEERRFSLRGSVGIAVYPDDGGSLDSLIESADRRMYAAKKAAYARLGG</sequence>
<dbReference type="STRING" id="83767.SAMN05660652_01617"/>
<feature type="domain" description="GGDEF" evidence="1">
    <location>
        <begin position="201"/>
        <end position="331"/>
    </location>
</feature>
<accession>A0A1G8BX23</accession>
<dbReference type="Gene3D" id="3.30.450.40">
    <property type="match status" value="1"/>
</dbReference>
<dbReference type="SMART" id="SM00065">
    <property type="entry name" value="GAF"/>
    <property type="match status" value="1"/>
</dbReference>
<dbReference type="InterPro" id="IPR029016">
    <property type="entry name" value="GAF-like_dom_sf"/>
</dbReference>